<feature type="compositionally biased region" description="Polar residues" evidence="1">
    <location>
        <begin position="30"/>
        <end position="42"/>
    </location>
</feature>
<feature type="compositionally biased region" description="Acidic residues" evidence="1">
    <location>
        <begin position="221"/>
        <end position="239"/>
    </location>
</feature>
<dbReference type="VEuPathDB" id="FungiDB:MSYG_3997"/>
<evidence type="ECO:0000256" key="1">
    <source>
        <dbReference type="SAM" id="MobiDB-lite"/>
    </source>
</evidence>
<accession>A0A1M8AAZ4</accession>
<name>A0A1M8AAZ4_MALS4</name>
<proteinExistence type="predicted"/>
<dbReference type="Proteomes" id="UP000186303">
    <property type="component" value="Chromosome 7"/>
</dbReference>
<dbReference type="OMA" id="YTNDSHE"/>
<evidence type="ECO:0000313" key="3">
    <source>
        <dbReference type="Proteomes" id="UP000186303"/>
    </source>
</evidence>
<evidence type="ECO:0000313" key="2">
    <source>
        <dbReference type="EMBL" id="SHO79646.1"/>
    </source>
</evidence>
<protein>
    <submittedName>
        <fullName evidence="2">Uncharacterized protein</fullName>
    </submittedName>
</protein>
<keyword evidence="3" id="KW-1185">Reference proteome</keyword>
<feature type="compositionally biased region" description="Polar residues" evidence="1">
    <location>
        <begin position="131"/>
        <end position="152"/>
    </location>
</feature>
<organism evidence="2 3">
    <name type="scientific">Malassezia sympodialis (strain ATCC 42132)</name>
    <name type="common">Atopic eczema-associated yeast</name>
    <dbReference type="NCBI Taxonomy" id="1230383"/>
    <lineage>
        <taxon>Eukaryota</taxon>
        <taxon>Fungi</taxon>
        <taxon>Dikarya</taxon>
        <taxon>Basidiomycota</taxon>
        <taxon>Ustilaginomycotina</taxon>
        <taxon>Malasseziomycetes</taxon>
        <taxon>Malasseziales</taxon>
        <taxon>Malasseziaceae</taxon>
        <taxon>Malassezia</taxon>
    </lineage>
</organism>
<dbReference type="EMBL" id="LT671827">
    <property type="protein sequence ID" value="SHO79646.1"/>
    <property type="molecule type" value="Genomic_DNA"/>
</dbReference>
<feature type="region of interest" description="Disordered" evidence="1">
    <location>
        <begin position="23"/>
        <end position="64"/>
    </location>
</feature>
<dbReference type="OrthoDB" id="3366260at2759"/>
<gene>
    <name evidence="2" type="ORF">MSYG_3997</name>
</gene>
<reference evidence="3" key="1">
    <citation type="journal article" date="2017" name="Nucleic Acids Res.">
        <title>Proteogenomics produces comprehensive and highly accurate protein-coding gene annotation in a complete genome assembly of Malassezia sympodialis.</title>
        <authorList>
            <person name="Zhu Y."/>
            <person name="Engstroem P.G."/>
            <person name="Tellgren-Roth C."/>
            <person name="Baudo C.D."/>
            <person name="Kennell J.C."/>
            <person name="Sun S."/>
            <person name="Billmyre R.B."/>
            <person name="Schroeder M.S."/>
            <person name="Andersson A."/>
            <person name="Holm T."/>
            <person name="Sigurgeirsson B."/>
            <person name="Wu G."/>
            <person name="Sankaranarayanan S.R."/>
            <person name="Siddharthan R."/>
            <person name="Sanyal K."/>
            <person name="Lundeberg J."/>
            <person name="Nystedt B."/>
            <person name="Boekhout T."/>
            <person name="Dawson T.L. Jr."/>
            <person name="Heitman J."/>
            <person name="Scheynius A."/>
            <person name="Lehtioe J."/>
        </authorList>
    </citation>
    <scope>NUCLEOTIDE SEQUENCE [LARGE SCALE GENOMIC DNA]</scope>
    <source>
        <strain evidence="3">ATCC 42132</strain>
    </source>
</reference>
<dbReference type="AlphaFoldDB" id="A0A1M8AAZ4"/>
<sequence>MPIVATVMSRRREAQDLERALALSAREGTRQNLPSSSLSTLDHPSRESACPSPGRSEASCVDGQGEELGACEPAAIRQLESQDEAAASLRTKRPKLSSRTSHDALYTNDSHEPRDSPAQASHPPDERDSQSRLAQETSSHIPSNGPPSSLSPALQKLDATSARKRLFGKPITSLLPSSPSYVPGLKRHVRLPPLHTNRRPPPPPKPRLPKKEPKKTAADSGSEEGEPEPEIDYENEGFL</sequence>
<feature type="region of interest" description="Disordered" evidence="1">
    <location>
        <begin position="82"/>
        <end position="239"/>
    </location>
</feature>